<evidence type="ECO:0000313" key="2">
    <source>
        <dbReference type="Proteomes" id="UP001345963"/>
    </source>
</evidence>
<proteinExistence type="predicted"/>
<keyword evidence="2" id="KW-1185">Reference proteome</keyword>
<dbReference type="Proteomes" id="UP001345963">
    <property type="component" value="Unassembled WGS sequence"/>
</dbReference>
<accession>A0ABU7BWY1</accession>
<sequence>MKSDNNNSNNTRKVHLQSHILLRFQLELIQVIQRCYRLGRFCCIKGPAITQSTLSLPPASVGVSFHHLIQHPTSGPN</sequence>
<gene>
    <name evidence="1" type="ORF">ATANTOWER_005532</name>
</gene>
<protein>
    <submittedName>
        <fullName evidence="1">Uncharacterized protein</fullName>
    </submittedName>
</protein>
<reference evidence="1 2" key="1">
    <citation type="submission" date="2021-07" db="EMBL/GenBank/DDBJ databases">
        <authorList>
            <person name="Palmer J.M."/>
        </authorList>
    </citation>
    <scope>NUCLEOTIDE SEQUENCE [LARGE SCALE GENOMIC DNA]</scope>
    <source>
        <strain evidence="1 2">AT_MEX2019</strain>
        <tissue evidence="1">Muscle</tissue>
    </source>
</reference>
<organism evidence="1 2">
    <name type="scientific">Ataeniobius toweri</name>
    <dbReference type="NCBI Taxonomy" id="208326"/>
    <lineage>
        <taxon>Eukaryota</taxon>
        <taxon>Metazoa</taxon>
        <taxon>Chordata</taxon>
        <taxon>Craniata</taxon>
        <taxon>Vertebrata</taxon>
        <taxon>Euteleostomi</taxon>
        <taxon>Actinopterygii</taxon>
        <taxon>Neopterygii</taxon>
        <taxon>Teleostei</taxon>
        <taxon>Neoteleostei</taxon>
        <taxon>Acanthomorphata</taxon>
        <taxon>Ovalentaria</taxon>
        <taxon>Atherinomorphae</taxon>
        <taxon>Cyprinodontiformes</taxon>
        <taxon>Goodeidae</taxon>
        <taxon>Ataeniobius</taxon>
    </lineage>
</organism>
<dbReference type="EMBL" id="JAHUTI010070458">
    <property type="protein sequence ID" value="MED6255171.1"/>
    <property type="molecule type" value="Genomic_DNA"/>
</dbReference>
<evidence type="ECO:0000313" key="1">
    <source>
        <dbReference type="EMBL" id="MED6255171.1"/>
    </source>
</evidence>
<comment type="caution">
    <text evidence="1">The sequence shown here is derived from an EMBL/GenBank/DDBJ whole genome shotgun (WGS) entry which is preliminary data.</text>
</comment>
<name>A0ABU7BWY1_9TELE</name>